<dbReference type="AlphaFoldDB" id="A0AAV5LBW4"/>
<comment type="caution">
    <text evidence="2">The sequence shown here is derived from an EMBL/GenBank/DDBJ whole genome shotgun (WGS) entry which is preliminary data.</text>
</comment>
<dbReference type="Proteomes" id="UP001054252">
    <property type="component" value="Unassembled WGS sequence"/>
</dbReference>
<accession>A0AAV5LBW4</accession>
<organism evidence="2 3">
    <name type="scientific">Rubroshorea leprosula</name>
    <dbReference type="NCBI Taxonomy" id="152421"/>
    <lineage>
        <taxon>Eukaryota</taxon>
        <taxon>Viridiplantae</taxon>
        <taxon>Streptophyta</taxon>
        <taxon>Embryophyta</taxon>
        <taxon>Tracheophyta</taxon>
        <taxon>Spermatophyta</taxon>
        <taxon>Magnoliopsida</taxon>
        <taxon>eudicotyledons</taxon>
        <taxon>Gunneridae</taxon>
        <taxon>Pentapetalae</taxon>
        <taxon>rosids</taxon>
        <taxon>malvids</taxon>
        <taxon>Malvales</taxon>
        <taxon>Dipterocarpaceae</taxon>
        <taxon>Rubroshorea</taxon>
    </lineage>
</organism>
<reference evidence="2 3" key="1">
    <citation type="journal article" date="2021" name="Commun. Biol.">
        <title>The genome of Shorea leprosula (Dipterocarpaceae) highlights the ecological relevance of drought in aseasonal tropical rainforests.</title>
        <authorList>
            <person name="Ng K.K.S."/>
            <person name="Kobayashi M.J."/>
            <person name="Fawcett J.A."/>
            <person name="Hatakeyama M."/>
            <person name="Paape T."/>
            <person name="Ng C.H."/>
            <person name="Ang C.C."/>
            <person name="Tnah L.H."/>
            <person name="Lee C.T."/>
            <person name="Nishiyama T."/>
            <person name="Sese J."/>
            <person name="O'Brien M.J."/>
            <person name="Copetti D."/>
            <person name="Mohd Noor M.I."/>
            <person name="Ong R.C."/>
            <person name="Putra M."/>
            <person name="Sireger I.Z."/>
            <person name="Indrioko S."/>
            <person name="Kosugi Y."/>
            <person name="Izuno A."/>
            <person name="Isagi Y."/>
            <person name="Lee S.L."/>
            <person name="Shimizu K.K."/>
        </authorList>
    </citation>
    <scope>NUCLEOTIDE SEQUENCE [LARGE SCALE GENOMIC DNA]</scope>
    <source>
        <strain evidence="2">214</strain>
    </source>
</reference>
<gene>
    <name evidence="2" type="ORF">SLEP1_g42953</name>
</gene>
<evidence type="ECO:0000313" key="2">
    <source>
        <dbReference type="EMBL" id="GKV34589.1"/>
    </source>
</evidence>
<proteinExistence type="predicted"/>
<evidence type="ECO:0000313" key="3">
    <source>
        <dbReference type="Proteomes" id="UP001054252"/>
    </source>
</evidence>
<name>A0AAV5LBW4_9ROSI</name>
<sequence length="94" mass="10426">MGGMKSSNGQSKGKLDIALTVGANLHARQFIGLRVMMNAMLTMILLDQEVFHLVAGLLILRIIEVMLIISKILSPRVGYKEIFSRSGTIFRTLH</sequence>
<protein>
    <submittedName>
        <fullName evidence="2">Uncharacterized protein</fullName>
    </submittedName>
</protein>
<keyword evidence="1" id="KW-0472">Membrane</keyword>
<evidence type="ECO:0000256" key="1">
    <source>
        <dbReference type="SAM" id="Phobius"/>
    </source>
</evidence>
<keyword evidence="1" id="KW-1133">Transmembrane helix</keyword>
<keyword evidence="1" id="KW-0812">Transmembrane</keyword>
<keyword evidence="3" id="KW-1185">Reference proteome</keyword>
<dbReference type="EMBL" id="BPVZ01000106">
    <property type="protein sequence ID" value="GKV34589.1"/>
    <property type="molecule type" value="Genomic_DNA"/>
</dbReference>
<feature type="transmembrane region" description="Helical" evidence="1">
    <location>
        <begin position="50"/>
        <end position="70"/>
    </location>
</feature>